<sequence length="1251" mass="141836">MTSTTSLNLNTPHLGFGTSTRTPSKLTPFRGANHCPICDSHDGRCRGGGEIVLCMSETQDIGVVNGYKFRKLTKNYLWGIWAPHASEDFNAIDWETRKALREKQAEEKRQQRIARELPPQLRDQQYRQLLSDLSLCSMDQGDLVRRGMSQAEIDGFPAFSVGQFQRVQDLSPDLPGVLPGGILNSQGGYLWPLYNVHGQITALQLRKRNVDKDNRYIWLSSSTKRNPNGNGPHVNGEIPLAIYKSFGPYSRIALVEGTGVKPYLLSQRLNLPTIGAAGGLWASSPETLQETLTVLSKDAEQSPIITLYPDAGAVRNLNVFRQYQRVIRLLEEWGYSVEVAWWGQTYKENSCDIDELTSLELAQIGFKPTWFFNSLGLEYELGQLFLKLNGLSDQATTIINKQYIELSDLGTIDPGSVVAIASMCGTGKTEMLKSLVGQVKGQVIMPGYRNNLLFNTEDRFIEQDANGNTLYKLIHLFRLNKEYQGNISMGFRSERSILLCFDSLLKIELDDIEPDSCIILDEADAALFHVLSGQTLGDRQNQILEHFHAIANRVLETRGNIILLEDSLSQIPIDYIKGITGGKYNTKIVVNEYKPDDNFPTKVFSGQTSQFLERILNAVAANERFIVVATSQEFLEKLERMIAEMNPEFAKGILRHDRKTSERTENKIFQANPTEFVEDYQPTALFLSPTAESGVSIDEPRLIPYFSRVFCYASSNHARSVYQQLWRYRAKVTREIYVTRKAHIPDIPSIKSVEQVIMLQSKYGQDVAASIDLEQQLIHDQSPETAQQLAALKAYQQNPNNCHNVSFARYQTRSIASLLALRESLMLLLEDHGHPIEMEELRDRNADIVESFSKVRKQMERETAVMMGTADGERFTVEQAIRVMGSSSATYKDTLDAKKVLLQDELPGVDLTDEFIHQVCVEHRGRLKSATKLHWMSYHPEIAEELDRRNFMKQLNSQFVLTHRLTNNRIQVQLLRDLGVFDLVDTYNVTSADYEAYDKALEKGRQVQRQRQSLRLEAKGLSGQIREIIQEQKVIQAKLTALGRKAHPRKAALKGELEQLEQQKQALKDQKLGLVERIEQQSQAFTQARYEQVEARMRMEIMVMTEGDQRLEDIKVKALEYRYQIYRHFRNVISEGQSAVAIVNKLIKRVAHELVKVGSEESVSLYVIRYSGNEAYKDQMLKAFQAKWNQRLEKNRPSCEICKKDGDLITEMEKRSEIDGFGHGSDQEIGPLEGGDDGIEGGSEVNLGGDG</sequence>
<dbReference type="RefSeq" id="WP_012168078.1">
    <property type="nucleotide sequence ID" value="NC_009930.1"/>
</dbReference>
<reference evidence="3 4" key="1">
    <citation type="journal article" date="2008" name="Proc. Natl. Acad. Sci. U.S.A.">
        <title>Niche adaptation and genome expansion in the chlorophyll d-producing cyanobacterium Acaryochloris marina.</title>
        <authorList>
            <person name="Swingley W.D."/>
            <person name="Chen M."/>
            <person name="Cheung P.C."/>
            <person name="Conrad A.L."/>
            <person name="Dejesa L.C."/>
            <person name="Hao J."/>
            <person name="Honchak B.M."/>
            <person name="Karbach L.E."/>
            <person name="Kurdoglu A."/>
            <person name="Lahiri S."/>
            <person name="Mastrian S.D."/>
            <person name="Miyashita H."/>
            <person name="Page L."/>
            <person name="Ramakrishna P."/>
            <person name="Satoh S."/>
            <person name="Sattley W.M."/>
            <person name="Shimada Y."/>
            <person name="Taylor H.L."/>
            <person name="Tomo T."/>
            <person name="Tsuchiya T."/>
            <person name="Wang Z.T."/>
            <person name="Raymond J."/>
            <person name="Mimuro M."/>
            <person name="Blankenship R.E."/>
            <person name="Touchman J.W."/>
        </authorList>
    </citation>
    <scope>NUCLEOTIDE SEQUENCE [LARGE SCALE GENOMIC DNA]</scope>
    <source>
        <strain evidence="4">MBIC 11017</strain>
        <plasmid evidence="4">Plasmid pREB5</plasmid>
    </source>
</reference>
<keyword evidence="1" id="KW-0175">Coiled coil</keyword>
<keyword evidence="3" id="KW-0614">Plasmid</keyword>
<feature type="region of interest" description="Disordered" evidence="2">
    <location>
        <begin position="1"/>
        <end position="25"/>
    </location>
</feature>
<evidence type="ECO:0000256" key="1">
    <source>
        <dbReference type="SAM" id="Coils"/>
    </source>
</evidence>
<protein>
    <recommendedName>
        <fullName evidence="5">DUF3854 domain-containing protein</fullName>
    </recommendedName>
</protein>
<gene>
    <name evidence="3" type="ordered locus">AM1_E0001</name>
</gene>
<evidence type="ECO:0000256" key="2">
    <source>
        <dbReference type="SAM" id="MobiDB-lite"/>
    </source>
</evidence>
<keyword evidence="4" id="KW-1185">Reference proteome</keyword>
<dbReference type="InterPro" id="IPR049996">
    <property type="entry name" value="Slr7037-like"/>
</dbReference>
<name>A8ZP35_ACAM1</name>
<evidence type="ECO:0000313" key="4">
    <source>
        <dbReference type="Proteomes" id="UP000000268"/>
    </source>
</evidence>
<dbReference type="NCBIfam" id="NF042913">
    <property type="entry name" value="CyRepA1"/>
    <property type="match status" value="1"/>
</dbReference>
<feature type="coiled-coil region" evidence="1">
    <location>
        <begin position="997"/>
        <end position="1077"/>
    </location>
</feature>
<dbReference type="Proteomes" id="UP000000268">
    <property type="component" value="Plasmid pREB5"/>
</dbReference>
<proteinExistence type="predicted"/>
<evidence type="ECO:0008006" key="5">
    <source>
        <dbReference type="Google" id="ProtNLM"/>
    </source>
</evidence>
<dbReference type="OrthoDB" id="473036at2"/>
<evidence type="ECO:0000313" key="3">
    <source>
        <dbReference type="EMBL" id="ABW32771.1"/>
    </source>
</evidence>
<dbReference type="KEGG" id="amr:AM1_E0001"/>
<dbReference type="AlphaFoldDB" id="A8ZP35"/>
<organism evidence="3 4">
    <name type="scientific">Acaryochloris marina (strain MBIC 11017)</name>
    <dbReference type="NCBI Taxonomy" id="329726"/>
    <lineage>
        <taxon>Bacteria</taxon>
        <taxon>Bacillati</taxon>
        <taxon>Cyanobacteriota</taxon>
        <taxon>Cyanophyceae</taxon>
        <taxon>Acaryochloridales</taxon>
        <taxon>Acaryochloridaceae</taxon>
        <taxon>Acaryochloris</taxon>
    </lineage>
</organism>
<accession>A8ZP35</accession>
<dbReference type="EMBL" id="CP000842">
    <property type="protein sequence ID" value="ABW32771.1"/>
    <property type="molecule type" value="Genomic_DNA"/>
</dbReference>
<geneLocation type="plasmid" evidence="3 4">
    <name>pREB5</name>
</geneLocation>
<feature type="region of interest" description="Disordered" evidence="2">
    <location>
        <begin position="1216"/>
        <end position="1251"/>
    </location>
</feature>